<evidence type="ECO:0000256" key="13">
    <source>
        <dbReference type="PROSITE-ProRule" id="PRU00176"/>
    </source>
</evidence>
<evidence type="ECO:0000256" key="14">
    <source>
        <dbReference type="SAM" id="MobiDB-lite"/>
    </source>
</evidence>
<dbReference type="GO" id="GO:0003677">
    <property type="term" value="F:DNA binding"/>
    <property type="evidence" value="ECO:0007669"/>
    <property type="project" value="UniProtKB-ARBA"/>
</dbReference>
<dbReference type="SUPFAM" id="SSF54928">
    <property type="entry name" value="RNA-binding domain, RBD"/>
    <property type="match status" value="1"/>
</dbReference>
<feature type="compositionally biased region" description="Polar residues" evidence="14">
    <location>
        <begin position="124"/>
        <end position="170"/>
    </location>
</feature>
<feature type="region of interest" description="Disordered" evidence="14">
    <location>
        <begin position="262"/>
        <end position="310"/>
    </location>
</feature>
<keyword evidence="9 13" id="KW-0694">RNA-binding</keyword>
<evidence type="ECO:0000256" key="8">
    <source>
        <dbReference type="ARBA" id="ARBA00022840"/>
    </source>
</evidence>
<evidence type="ECO:0000256" key="7">
    <source>
        <dbReference type="ARBA" id="ARBA00022806"/>
    </source>
</evidence>
<feature type="domain" description="RRM" evidence="15">
    <location>
        <begin position="178"/>
        <end position="256"/>
    </location>
</feature>
<dbReference type="EMBL" id="MCBR01003006">
    <property type="protein sequence ID" value="RKF81071.1"/>
    <property type="molecule type" value="Genomic_DNA"/>
</dbReference>
<sequence>MAQYSDDAYSIPHYSNRSPGSVRVSHMVYRQPSTQSLQQTMHFDTNRNGVPVQSQGLYTSEDYTAPARYDPTPRYDRMGVLSLHSNYPFDNQTWSYGALNGNSLINATSRIKNSARRPVLPNHELSNQSQGWIDQPAHTGQSVNSLHSNGQFSSHNFHQAQRRPSPTSASDSEELIPTALVIKNIPFAVKKEQIIQLMTDMTLPLPYAFNYHFDQGVFRGLAFANFSSPEETKIVIEHMNSMDLNGRKLRVEYKKMLPIQERERIERDKREKRGQLEEQHRPIPPGQTQNPLHSQASMNSLSSSHQISPSPVALRDKLGQDIDLNNPVSLGYYTDIVVFKKDPNRDSLIFPASISPADRRQIHTMAHYLGLEHRSQGEGDGRCVQILKKRPTEISSPVSQLSGGYYNESRRGLNRAATIDFSEALSGEGFQRTVGRQSSGLLDIPQSPSLGGINGVHNLRAAKSFADLRSYTPSPVPSTSSFPSGFSHNLNHFADYGHSSTASGTPSHTPTSAGGITNRDELYLNSNLSNLSLFDNRGKINRTNANGRICPDRESHPSSAGTIGSQRAANGCKQDDSSRNGLSTNVPHRESRNPGQEWGAGNMSFSRSRQNGHTNRNGSEAEINGFESVWDDKRAPETSDRSGSIVSRPNRYQ</sequence>
<keyword evidence="7" id="KW-0347">Helicase</keyword>
<accession>A0A420J2S3</accession>
<dbReference type="AlphaFoldDB" id="A0A420J2S3"/>
<comment type="subunit">
    <text evidence="12">Interacts with csx1.</text>
</comment>
<dbReference type="GO" id="GO:0005737">
    <property type="term" value="C:cytoplasm"/>
    <property type="evidence" value="ECO:0007669"/>
    <property type="project" value="UniProtKB-SubCell"/>
</dbReference>
<dbReference type="GO" id="GO:0016787">
    <property type="term" value="F:hydrolase activity"/>
    <property type="evidence" value="ECO:0007669"/>
    <property type="project" value="UniProtKB-KW"/>
</dbReference>
<feature type="compositionally biased region" description="Polar residues" evidence="14">
    <location>
        <begin position="498"/>
        <end position="515"/>
    </location>
</feature>
<dbReference type="OrthoDB" id="434258at2759"/>
<evidence type="ECO:0000256" key="12">
    <source>
        <dbReference type="ARBA" id="ARBA00062407"/>
    </source>
</evidence>
<keyword evidence="6" id="KW-0378">Hydrolase</keyword>
<dbReference type="Pfam" id="PF01424">
    <property type="entry name" value="R3H"/>
    <property type="match status" value="1"/>
</dbReference>
<evidence type="ECO:0000256" key="9">
    <source>
        <dbReference type="ARBA" id="ARBA00022884"/>
    </source>
</evidence>
<evidence type="ECO:0000256" key="11">
    <source>
        <dbReference type="ARBA" id="ARBA00055199"/>
    </source>
</evidence>
<dbReference type="InterPro" id="IPR012677">
    <property type="entry name" value="Nucleotide-bd_a/b_plait_sf"/>
</dbReference>
<evidence type="ECO:0000313" key="17">
    <source>
        <dbReference type="EMBL" id="RKF81071.1"/>
    </source>
</evidence>
<feature type="compositionally biased region" description="Polar residues" evidence="14">
    <location>
        <begin position="641"/>
        <end position="653"/>
    </location>
</feature>
<feature type="domain" description="R3H" evidence="16">
    <location>
        <begin position="326"/>
        <end position="390"/>
    </location>
</feature>
<comment type="caution">
    <text evidence="17">The sequence shown here is derived from an EMBL/GenBank/DDBJ whole genome shotgun (WGS) entry which is preliminary data.</text>
</comment>
<evidence type="ECO:0000256" key="6">
    <source>
        <dbReference type="ARBA" id="ARBA00022801"/>
    </source>
</evidence>
<keyword evidence="8" id="KW-0067">ATP-binding</keyword>
<dbReference type="GO" id="GO:0003723">
    <property type="term" value="F:RNA binding"/>
    <property type="evidence" value="ECO:0007669"/>
    <property type="project" value="UniProtKB-UniRule"/>
</dbReference>
<dbReference type="PROSITE" id="PS50102">
    <property type="entry name" value="RRM"/>
    <property type="match status" value="1"/>
</dbReference>
<dbReference type="InterPro" id="IPR000504">
    <property type="entry name" value="RRM_dom"/>
</dbReference>
<feature type="region of interest" description="Disordered" evidence="14">
    <location>
        <begin position="1"/>
        <end position="22"/>
    </location>
</feature>
<dbReference type="InterPro" id="IPR036867">
    <property type="entry name" value="R3H_dom_sf"/>
</dbReference>
<comment type="function">
    <text evidence="11">Regulates global gene expression after oxidative stress. Interacts and stabilizes mRNAs and may regulate their transition between different cytoplasmic components after oxidative stress.</text>
</comment>
<evidence type="ECO:0000256" key="5">
    <source>
        <dbReference type="ARBA" id="ARBA00022741"/>
    </source>
</evidence>
<dbReference type="Proteomes" id="UP000285405">
    <property type="component" value="Unassembled WGS sequence"/>
</dbReference>
<dbReference type="PROSITE" id="PS51061">
    <property type="entry name" value="R3H"/>
    <property type="match status" value="1"/>
</dbReference>
<evidence type="ECO:0000313" key="18">
    <source>
        <dbReference type="Proteomes" id="UP000285405"/>
    </source>
</evidence>
<dbReference type="GO" id="GO:0071014">
    <property type="term" value="C:post-mRNA release spliceosomal complex"/>
    <property type="evidence" value="ECO:0007669"/>
    <property type="project" value="UniProtKB-ARBA"/>
</dbReference>
<evidence type="ECO:0000256" key="1">
    <source>
        <dbReference type="ARBA" id="ARBA00004123"/>
    </source>
</evidence>
<dbReference type="FunFam" id="3.30.1370.50:FF:000002">
    <property type="entry name" value="Immunoglobulin mu DNA-binding protein 2"/>
    <property type="match status" value="1"/>
</dbReference>
<feature type="region of interest" description="Disordered" evidence="14">
    <location>
        <begin position="497"/>
        <end position="518"/>
    </location>
</feature>
<dbReference type="FunFam" id="3.30.70.330:FF:000183">
    <property type="entry name" value="R3H domain containing protein"/>
    <property type="match status" value="1"/>
</dbReference>
<feature type="region of interest" description="Disordered" evidence="14">
    <location>
        <begin position="543"/>
        <end position="653"/>
    </location>
</feature>
<evidence type="ECO:0008006" key="19">
    <source>
        <dbReference type="Google" id="ProtNLM"/>
    </source>
</evidence>
<feature type="region of interest" description="Disordered" evidence="14">
    <location>
        <begin position="121"/>
        <end position="172"/>
    </location>
</feature>
<feature type="compositionally biased region" description="Low complexity" evidence="14">
    <location>
        <begin position="300"/>
        <end position="310"/>
    </location>
</feature>
<keyword evidence="3" id="KW-0963">Cytoplasm</keyword>
<comment type="subcellular location">
    <subcellularLocation>
        <location evidence="2">Cytoplasm</location>
    </subcellularLocation>
    <subcellularLocation>
        <location evidence="1">Nucleus</location>
    </subcellularLocation>
</comment>
<evidence type="ECO:0000256" key="3">
    <source>
        <dbReference type="ARBA" id="ARBA00022490"/>
    </source>
</evidence>
<evidence type="ECO:0000259" key="15">
    <source>
        <dbReference type="PROSITE" id="PS50102"/>
    </source>
</evidence>
<dbReference type="SMART" id="SM00393">
    <property type="entry name" value="R3H"/>
    <property type="match status" value="1"/>
</dbReference>
<feature type="compositionally biased region" description="Basic and acidic residues" evidence="14">
    <location>
        <begin position="630"/>
        <end position="640"/>
    </location>
</feature>
<evidence type="ECO:0000256" key="10">
    <source>
        <dbReference type="ARBA" id="ARBA00023242"/>
    </source>
</evidence>
<dbReference type="SMART" id="SM00360">
    <property type="entry name" value="RRM"/>
    <property type="match status" value="1"/>
</dbReference>
<dbReference type="Gene3D" id="3.30.70.330">
    <property type="match status" value="1"/>
</dbReference>
<feature type="compositionally biased region" description="Polar residues" evidence="14">
    <location>
        <begin position="603"/>
        <end position="618"/>
    </location>
</feature>
<dbReference type="SUPFAM" id="SSF82708">
    <property type="entry name" value="R3H domain"/>
    <property type="match status" value="1"/>
</dbReference>
<protein>
    <recommendedName>
        <fullName evidence="19">R3h domain protein</fullName>
    </recommendedName>
</protein>
<dbReference type="InterPro" id="IPR001374">
    <property type="entry name" value="R3H_dom"/>
</dbReference>
<gene>
    <name evidence="17" type="ORF">GcC1_030015</name>
</gene>
<feature type="compositionally biased region" description="Basic and acidic residues" evidence="14">
    <location>
        <begin position="262"/>
        <end position="281"/>
    </location>
</feature>
<feature type="compositionally biased region" description="Polar residues" evidence="14">
    <location>
        <begin position="557"/>
        <end position="568"/>
    </location>
</feature>
<dbReference type="GO" id="GO:0004386">
    <property type="term" value="F:helicase activity"/>
    <property type="evidence" value="ECO:0007669"/>
    <property type="project" value="UniProtKB-KW"/>
</dbReference>
<organism evidence="17 18">
    <name type="scientific">Golovinomyces cichoracearum</name>
    <dbReference type="NCBI Taxonomy" id="62708"/>
    <lineage>
        <taxon>Eukaryota</taxon>
        <taxon>Fungi</taxon>
        <taxon>Dikarya</taxon>
        <taxon>Ascomycota</taxon>
        <taxon>Pezizomycotina</taxon>
        <taxon>Leotiomycetes</taxon>
        <taxon>Erysiphales</taxon>
        <taxon>Erysiphaceae</taxon>
        <taxon>Golovinomyces</taxon>
    </lineage>
</organism>
<dbReference type="InterPro" id="IPR035979">
    <property type="entry name" value="RBD_domain_sf"/>
</dbReference>
<keyword evidence="10" id="KW-0539">Nucleus</keyword>
<proteinExistence type="predicted"/>
<feature type="compositionally biased region" description="Polar residues" evidence="14">
    <location>
        <begin position="286"/>
        <end position="299"/>
    </location>
</feature>
<dbReference type="GO" id="GO:0005524">
    <property type="term" value="F:ATP binding"/>
    <property type="evidence" value="ECO:0007669"/>
    <property type="project" value="UniProtKB-KW"/>
</dbReference>
<name>A0A420J2S3_9PEZI</name>
<keyword evidence="4" id="KW-0597">Phosphoprotein</keyword>
<reference evidence="17 18" key="1">
    <citation type="journal article" date="2018" name="BMC Genomics">
        <title>Comparative genome analyses reveal sequence features reflecting distinct modes of host-adaptation between dicot and monocot powdery mildew.</title>
        <authorList>
            <person name="Wu Y."/>
            <person name="Ma X."/>
            <person name="Pan Z."/>
            <person name="Kale S.D."/>
            <person name="Song Y."/>
            <person name="King H."/>
            <person name="Zhang Q."/>
            <person name="Presley C."/>
            <person name="Deng X."/>
            <person name="Wei C.I."/>
            <person name="Xiao S."/>
        </authorList>
    </citation>
    <scope>NUCLEOTIDE SEQUENCE [LARGE SCALE GENOMIC DNA]</scope>
    <source>
        <strain evidence="17">UCSC1</strain>
    </source>
</reference>
<keyword evidence="5" id="KW-0547">Nucleotide-binding</keyword>
<evidence type="ECO:0000259" key="16">
    <source>
        <dbReference type="PROSITE" id="PS51061"/>
    </source>
</evidence>
<dbReference type="Gene3D" id="3.30.1370.50">
    <property type="entry name" value="R3H-like domain"/>
    <property type="match status" value="1"/>
</dbReference>
<evidence type="ECO:0000256" key="4">
    <source>
        <dbReference type="ARBA" id="ARBA00022553"/>
    </source>
</evidence>
<evidence type="ECO:0000256" key="2">
    <source>
        <dbReference type="ARBA" id="ARBA00004496"/>
    </source>
</evidence>